<dbReference type="GO" id="GO:0050660">
    <property type="term" value="F:flavin adenine dinucleotide binding"/>
    <property type="evidence" value="ECO:0007669"/>
    <property type="project" value="TreeGrafter"/>
</dbReference>
<keyword evidence="5" id="KW-1185">Reference proteome</keyword>
<evidence type="ECO:0000256" key="1">
    <source>
        <dbReference type="ARBA" id="ARBA00022630"/>
    </source>
</evidence>
<feature type="domain" description="Flavodoxin-like" evidence="3">
    <location>
        <begin position="4"/>
        <end position="146"/>
    </location>
</feature>
<dbReference type="Pfam" id="PF00258">
    <property type="entry name" value="Flavodoxin_1"/>
    <property type="match status" value="1"/>
</dbReference>
<dbReference type="GO" id="GO:0005829">
    <property type="term" value="C:cytosol"/>
    <property type="evidence" value="ECO:0007669"/>
    <property type="project" value="TreeGrafter"/>
</dbReference>
<dbReference type="InterPro" id="IPR008254">
    <property type="entry name" value="Flavodoxin/NO_synth"/>
</dbReference>
<evidence type="ECO:0000259" key="3">
    <source>
        <dbReference type="PROSITE" id="PS50902"/>
    </source>
</evidence>
<dbReference type="Gene3D" id="3.40.50.360">
    <property type="match status" value="1"/>
</dbReference>
<dbReference type="PANTHER" id="PTHR19384:SF17">
    <property type="entry name" value="NADPH--CYTOCHROME P450 REDUCTASE"/>
    <property type="match status" value="1"/>
</dbReference>
<keyword evidence="1" id="KW-0285">Flavoprotein</keyword>
<dbReference type="InterPro" id="IPR029039">
    <property type="entry name" value="Flavoprotein-like_sf"/>
</dbReference>
<dbReference type="EMBL" id="FOLY01000001">
    <property type="protein sequence ID" value="SFB97304.1"/>
    <property type="molecule type" value="Genomic_DNA"/>
</dbReference>
<dbReference type="PROSITE" id="PS50902">
    <property type="entry name" value="FLAVODOXIN_LIKE"/>
    <property type="match status" value="1"/>
</dbReference>
<gene>
    <name evidence="4" type="ORF">SAMN05421848_0083</name>
</gene>
<evidence type="ECO:0000313" key="5">
    <source>
        <dbReference type="Proteomes" id="UP000199046"/>
    </source>
</evidence>
<keyword evidence="2" id="KW-0288">FMN</keyword>
<organism evidence="4 5">
    <name type="scientific">Kushneria avicenniae</name>
    <dbReference type="NCBI Taxonomy" id="402385"/>
    <lineage>
        <taxon>Bacteria</taxon>
        <taxon>Pseudomonadati</taxon>
        <taxon>Pseudomonadota</taxon>
        <taxon>Gammaproteobacteria</taxon>
        <taxon>Oceanospirillales</taxon>
        <taxon>Halomonadaceae</taxon>
        <taxon>Kushneria</taxon>
    </lineage>
</organism>
<dbReference type="GO" id="GO:0010181">
    <property type="term" value="F:FMN binding"/>
    <property type="evidence" value="ECO:0007669"/>
    <property type="project" value="InterPro"/>
</dbReference>
<reference evidence="5" key="1">
    <citation type="submission" date="2016-10" db="EMBL/GenBank/DDBJ databases">
        <authorList>
            <person name="Varghese N."/>
            <person name="Submissions S."/>
        </authorList>
    </citation>
    <scope>NUCLEOTIDE SEQUENCE [LARGE SCALE GENOMIC DNA]</scope>
    <source>
        <strain evidence="5">DSM 23439</strain>
    </source>
</reference>
<dbReference type="AlphaFoldDB" id="A0A1I1FDF1"/>
<dbReference type="GO" id="GO:0016491">
    <property type="term" value="F:oxidoreductase activity"/>
    <property type="evidence" value="ECO:0007669"/>
    <property type="project" value="TreeGrafter"/>
</dbReference>
<accession>A0A1I1FDF1</accession>
<protein>
    <submittedName>
        <fullName evidence="4">Flavodoxin</fullName>
    </submittedName>
</protein>
<dbReference type="OrthoDB" id="359268at2"/>
<dbReference type="STRING" id="402385.SAMN05421848_0083"/>
<name>A0A1I1FDF1_9GAMM</name>
<sequence length="150" mass="16309">MPSVGIYVATVYGGALDVAEQVAPLFESAGYDVDIHETPMLDRLIEPKPDLALFCISTTGRGDYPGNFTGLSNALEQQRPSLEGLLYALIAMGDSEYEETFCGAGRKLDALLTELDAHRVVERLEVDASETPMADDAALPWVEQWLADQS</sequence>
<proteinExistence type="predicted"/>
<dbReference type="PANTHER" id="PTHR19384">
    <property type="entry name" value="NITRIC OXIDE SYNTHASE-RELATED"/>
    <property type="match status" value="1"/>
</dbReference>
<dbReference type="Proteomes" id="UP000199046">
    <property type="component" value="Unassembled WGS sequence"/>
</dbReference>
<dbReference type="SUPFAM" id="SSF52218">
    <property type="entry name" value="Flavoproteins"/>
    <property type="match status" value="1"/>
</dbReference>
<dbReference type="RefSeq" id="WP_090129723.1">
    <property type="nucleotide sequence ID" value="NZ_FOLY01000001.1"/>
</dbReference>
<evidence type="ECO:0000256" key="2">
    <source>
        <dbReference type="ARBA" id="ARBA00022643"/>
    </source>
</evidence>
<evidence type="ECO:0000313" key="4">
    <source>
        <dbReference type="EMBL" id="SFB97304.1"/>
    </source>
</evidence>